<reference evidence="2 3" key="1">
    <citation type="submission" date="2019-08" db="EMBL/GenBank/DDBJ databases">
        <title>Genome of Phaeodactylibacter luteus.</title>
        <authorList>
            <person name="Bowman J.P."/>
        </authorList>
    </citation>
    <scope>NUCLEOTIDE SEQUENCE [LARGE SCALE GENOMIC DNA]</scope>
    <source>
        <strain evidence="2 3">KCTC 42180</strain>
    </source>
</reference>
<dbReference type="PANTHER" id="PTHR41339">
    <property type="entry name" value="LIPL48"/>
    <property type="match status" value="1"/>
</dbReference>
<sequence>MNFKSLVFLLGAFVLFATSCDDEGAMFDAPMVSAPSAVANVEAGATGQSVVFTVSIDADLTASYQASGTGVTVANASGTVDGSSVTINYDAGTTAGAASITLTVTDSEGQSDEATAVINIGAEESTVLLTSNISENTTWTADKTYILGGRITVLDGVTLTIEPGTVIKGQAGTGANATALLVARGGMLMAEGTAELPIIFTSVADEITGEDVAAGNFGSPNLDSDVNGLWGGIIVLGKAPISASNNNGDLSEVQIEGIPTSDANGLYGGNEPGDNSGVIRYISIRHGGTNIGAGNEINGLTLGGVGNGTTIEHVEVVANQDDGVEWFGGTVNVSNVVVWNAGDDAIDTDQSWAGTLDNFVVVTPTGHCFELDGPEGSLEAGHTIQNGSIIASTADRVSEDLINVDDNSIVALKNLFFTGIMEGQKINRVTAAGVTFEGIEFDVDAATLADYVNGAVPAGVTAGTSPKADVSVLGWTWAAQAGGLDNL</sequence>
<gene>
    <name evidence="2" type="ORF">FRY97_13155</name>
</gene>
<keyword evidence="3" id="KW-1185">Reference proteome</keyword>
<feature type="signal peptide" evidence="1">
    <location>
        <begin position="1"/>
        <end position="19"/>
    </location>
</feature>
<dbReference type="RefSeq" id="WP_147168009.1">
    <property type="nucleotide sequence ID" value="NZ_VOOR01000027.1"/>
</dbReference>
<comment type="caution">
    <text evidence="2">The sequence shown here is derived from an EMBL/GenBank/DDBJ whole genome shotgun (WGS) entry which is preliminary data.</text>
</comment>
<dbReference type="EMBL" id="VOOR01000027">
    <property type="protein sequence ID" value="TXB62561.1"/>
    <property type="molecule type" value="Genomic_DNA"/>
</dbReference>
<dbReference type="InterPro" id="IPR011050">
    <property type="entry name" value="Pectin_lyase_fold/virulence"/>
</dbReference>
<evidence type="ECO:0000256" key="1">
    <source>
        <dbReference type="SAM" id="SignalP"/>
    </source>
</evidence>
<protein>
    <submittedName>
        <fullName evidence="2">Uncharacterized protein</fullName>
    </submittedName>
</protein>
<dbReference type="Proteomes" id="UP000321580">
    <property type="component" value="Unassembled WGS sequence"/>
</dbReference>
<dbReference type="Gene3D" id="2.60.40.10">
    <property type="entry name" value="Immunoglobulins"/>
    <property type="match status" value="1"/>
</dbReference>
<evidence type="ECO:0000313" key="2">
    <source>
        <dbReference type="EMBL" id="TXB62561.1"/>
    </source>
</evidence>
<organism evidence="2 3">
    <name type="scientific">Phaeodactylibacter luteus</name>
    <dbReference type="NCBI Taxonomy" id="1564516"/>
    <lineage>
        <taxon>Bacteria</taxon>
        <taxon>Pseudomonadati</taxon>
        <taxon>Bacteroidota</taxon>
        <taxon>Saprospiria</taxon>
        <taxon>Saprospirales</taxon>
        <taxon>Haliscomenobacteraceae</taxon>
        <taxon>Phaeodactylibacter</taxon>
    </lineage>
</organism>
<proteinExistence type="predicted"/>
<dbReference type="OrthoDB" id="1521716at2"/>
<keyword evidence="1" id="KW-0732">Signal</keyword>
<dbReference type="PROSITE" id="PS51257">
    <property type="entry name" value="PROKAR_LIPOPROTEIN"/>
    <property type="match status" value="1"/>
</dbReference>
<dbReference type="InterPro" id="IPR013783">
    <property type="entry name" value="Ig-like_fold"/>
</dbReference>
<dbReference type="SUPFAM" id="SSF51126">
    <property type="entry name" value="Pectin lyase-like"/>
    <property type="match status" value="1"/>
</dbReference>
<evidence type="ECO:0000313" key="3">
    <source>
        <dbReference type="Proteomes" id="UP000321580"/>
    </source>
</evidence>
<dbReference type="PANTHER" id="PTHR41339:SF1">
    <property type="entry name" value="SECRETED PROTEIN"/>
    <property type="match status" value="1"/>
</dbReference>
<dbReference type="AlphaFoldDB" id="A0A5C6RJP0"/>
<name>A0A5C6RJP0_9BACT</name>
<feature type="chain" id="PRO_5022797887" evidence="1">
    <location>
        <begin position="20"/>
        <end position="487"/>
    </location>
</feature>
<accession>A0A5C6RJP0</accession>